<evidence type="ECO:0000313" key="2">
    <source>
        <dbReference type="EMBL" id="TXB62762.1"/>
    </source>
</evidence>
<gene>
    <name evidence="2" type="ORF">FRY97_12430</name>
</gene>
<feature type="domain" description="SCP" evidence="1">
    <location>
        <begin position="58"/>
        <end position="172"/>
    </location>
</feature>
<proteinExistence type="predicted"/>
<organism evidence="2 3">
    <name type="scientific">Phaeodactylibacter luteus</name>
    <dbReference type="NCBI Taxonomy" id="1564516"/>
    <lineage>
        <taxon>Bacteria</taxon>
        <taxon>Pseudomonadati</taxon>
        <taxon>Bacteroidota</taxon>
        <taxon>Saprospiria</taxon>
        <taxon>Saprospirales</taxon>
        <taxon>Haliscomenobacteraceae</taxon>
        <taxon>Phaeodactylibacter</taxon>
    </lineage>
</organism>
<dbReference type="InterPro" id="IPR014044">
    <property type="entry name" value="CAP_dom"/>
</dbReference>
<dbReference type="Proteomes" id="UP000321580">
    <property type="component" value="Unassembled WGS sequence"/>
</dbReference>
<keyword evidence="3" id="KW-1185">Reference proteome</keyword>
<name>A0A5C6RN03_9BACT</name>
<dbReference type="AlphaFoldDB" id="A0A5C6RN03"/>
<dbReference type="Gene3D" id="3.40.33.10">
    <property type="entry name" value="CAP"/>
    <property type="match status" value="1"/>
</dbReference>
<dbReference type="Pfam" id="PF00188">
    <property type="entry name" value="CAP"/>
    <property type="match status" value="1"/>
</dbReference>
<dbReference type="PANTHER" id="PTHR31157:SF1">
    <property type="entry name" value="SCP DOMAIN-CONTAINING PROTEIN"/>
    <property type="match status" value="1"/>
</dbReference>
<dbReference type="SUPFAM" id="SSF55797">
    <property type="entry name" value="PR-1-like"/>
    <property type="match status" value="1"/>
</dbReference>
<protein>
    <submittedName>
        <fullName evidence="2">CAP domain-containing protein</fullName>
    </submittedName>
</protein>
<evidence type="ECO:0000313" key="3">
    <source>
        <dbReference type="Proteomes" id="UP000321580"/>
    </source>
</evidence>
<dbReference type="PANTHER" id="PTHR31157">
    <property type="entry name" value="SCP DOMAIN-CONTAINING PROTEIN"/>
    <property type="match status" value="1"/>
</dbReference>
<dbReference type="InterPro" id="IPR035940">
    <property type="entry name" value="CAP_sf"/>
</dbReference>
<dbReference type="EMBL" id="VOOR01000024">
    <property type="protein sequence ID" value="TXB62762.1"/>
    <property type="molecule type" value="Genomic_DNA"/>
</dbReference>
<sequence length="185" mass="20071">MPLPPSFRGAVGRQICLGCPAHFPILIASSYKTMWIALLMAGWFFQTGTASAPGHEILGLVNEARKSGCRCGKERMPPVEPLQWDAQLARSAALHARDMYAQGYFSHTSKDGRRIGDRATAAGFRWRAIGENLGYGYATAEQVVKGWKGSPGHCKNLMSPKFTRMGAASQGSYWVQVLGRPSPGG</sequence>
<dbReference type="OrthoDB" id="982527at2"/>
<evidence type="ECO:0000259" key="1">
    <source>
        <dbReference type="Pfam" id="PF00188"/>
    </source>
</evidence>
<comment type="caution">
    <text evidence="2">The sequence shown here is derived from an EMBL/GenBank/DDBJ whole genome shotgun (WGS) entry which is preliminary data.</text>
</comment>
<accession>A0A5C6RN03</accession>
<reference evidence="2 3" key="1">
    <citation type="submission" date="2019-08" db="EMBL/GenBank/DDBJ databases">
        <title>Genome of Phaeodactylibacter luteus.</title>
        <authorList>
            <person name="Bowman J.P."/>
        </authorList>
    </citation>
    <scope>NUCLEOTIDE SEQUENCE [LARGE SCALE GENOMIC DNA]</scope>
    <source>
        <strain evidence="2 3">KCTC 42180</strain>
    </source>
</reference>
<dbReference type="CDD" id="cd05379">
    <property type="entry name" value="CAP_bacterial"/>
    <property type="match status" value="1"/>
</dbReference>